<dbReference type="InterPro" id="IPR043128">
    <property type="entry name" value="Rev_trsase/Diguanyl_cyclase"/>
</dbReference>
<evidence type="ECO:0000259" key="2">
    <source>
        <dbReference type="PROSITE" id="PS50883"/>
    </source>
</evidence>
<dbReference type="Pfam" id="PF00990">
    <property type="entry name" value="GGDEF"/>
    <property type="match status" value="1"/>
</dbReference>
<dbReference type="Pfam" id="PF00563">
    <property type="entry name" value="EAL"/>
    <property type="match status" value="1"/>
</dbReference>
<dbReference type="InterPro" id="IPR035919">
    <property type="entry name" value="EAL_sf"/>
</dbReference>
<dbReference type="PANTHER" id="PTHR33121:SF70">
    <property type="entry name" value="SIGNALING PROTEIN YKOW"/>
    <property type="match status" value="1"/>
</dbReference>
<keyword evidence="1" id="KW-0175">Coiled coil</keyword>
<name>A0ABU9UAX4_9SPIR</name>
<dbReference type="SMART" id="SM00267">
    <property type="entry name" value="GGDEF"/>
    <property type="match status" value="1"/>
</dbReference>
<sequence length="530" mass="61358">MAEIWAVAENEPINTSNKIKEKIALNITERQDIPDDIKEEISGLRNKNALLEKKVGFLMAQNQKLKELLETHKKEKRRTEDRISLNPITGLPNHYRMKQEMPFILRKAKEEEKLCVYIIKLDKSFNMLSKTLKPTMSEWILYQTGMRIGHLIGKDNYIYHTREDEFIAIVRGQDNPDKIKDFALQLSEHIKRPHIFSGYHIATGAHIGIAIYPDHSFNSRTLLHNADIALEHCIETKSQFSIYTEEMRKKVVERMDIHQFLLKSLESQAILEIKKQFELFFQPIIELRKNHRGKWIINHIDAEALIRWHHPEKGLLLPGQFIPIAEETGIISLLGTWVLYAAADTLNEWKKLGLAKPSISINLSPVQFNNTDIKQTIEKIAESRNIDTEHITLEITENVVMADPISSIKKMKEIRQMGIHFSLDDFGTGYSSLNYIKTFPFSVLKIDRSFIKDMENNQYDRAIIKSIISLANELSLKTIAEGVETPRQLNFLLEEGCNNIQGYIFSKPRDSHSFLHFVQNFLGKEISELD</sequence>
<dbReference type="InterPro" id="IPR000160">
    <property type="entry name" value="GGDEF_dom"/>
</dbReference>
<dbReference type="SMART" id="SM00052">
    <property type="entry name" value="EAL"/>
    <property type="match status" value="1"/>
</dbReference>
<protein>
    <submittedName>
        <fullName evidence="4">Bifunctional diguanylate cyclase/phosphodiesterase</fullName>
    </submittedName>
</protein>
<dbReference type="PROSITE" id="PS50883">
    <property type="entry name" value="EAL"/>
    <property type="match status" value="1"/>
</dbReference>
<dbReference type="Gene3D" id="3.20.20.450">
    <property type="entry name" value="EAL domain"/>
    <property type="match status" value="1"/>
</dbReference>
<feature type="domain" description="GGDEF" evidence="3">
    <location>
        <begin position="112"/>
        <end position="245"/>
    </location>
</feature>
<accession>A0ABU9UAX4</accession>
<dbReference type="Gene3D" id="3.30.70.270">
    <property type="match status" value="1"/>
</dbReference>
<dbReference type="InterPro" id="IPR001633">
    <property type="entry name" value="EAL_dom"/>
</dbReference>
<dbReference type="SUPFAM" id="SSF55073">
    <property type="entry name" value="Nucleotide cyclase"/>
    <property type="match status" value="1"/>
</dbReference>
<proteinExistence type="predicted"/>
<feature type="coiled-coil region" evidence="1">
    <location>
        <begin position="55"/>
        <end position="82"/>
    </location>
</feature>
<dbReference type="InterPro" id="IPR050706">
    <property type="entry name" value="Cyclic-di-GMP_PDE-like"/>
</dbReference>
<dbReference type="RefSeq" id="WP_420068761.1">
    <property type="nucleotide sequence ID" value="NZ_JBCHKQ010000001.1"/>
</dbReference>
<evidence type="ECO:0000313" key="5">
    <source>
        <dbReference type="Proteomes" id="UP001466331"/>
    </source>
</evidence>
<evidence type="ECO:0000259" key="3">
    <source>
        <dbReference type="PROSITE" id="PS50887"/>
    </source>
</evidence>
<keyword evidence="5" id="KW-1185">Reference proteome</keyword>
<dbReference type="PANTHER" id="PTHR33121">
    <property type="entry name" value="CYCLIC DI-GMP PHOSPHODIESTERASE PDEF"/>
    <property type="match status" value="1"/>
</dbReference>
<dbReference type="Proteomes" id="UP001466331">
    <property type="component" value="Unassembled WGS sequence"/>
</dbReference>
<comment type="caution">
    <text evidence="4">The sequence shown here is derived from an EMBL/GenBank/DDBJ whole genome shotgun (WGS) entry which is preliminary data.</text>
</comment>
<reference evidence="4 5" key="1">
    <citation type="submission" date="2024-03" db="EMBL/GenBank/DDBJ databases">
        <title>Ignisphaera cupida sp. nov., a hyperthermophilic hydrolytic archaeon from a hot spring of Kamchatka, and proposal of Ignisphaeraceae fam. nov.</title>
        <authorList>
            <person name="Podosokorskaya O.A."/>
            <person name="Elcheninov A.G."/>
            <person name="Maltseva A.I."/>
            <person name="Zayulina K.S."/>
            <person name="Novikov A."/>
            <person name="Merkel A.Y."/>
        </authorList>
    </citation>
    <scope>NUCLEOTIDE SEQUENCE [LARGE SCALE GENOMIC DNA]</scope>
    <source>
        <strain evidence="4 5">38H-sp</strain>
    </source>
</reference>
<evidence type="ECO:0000256" key="1">
    <source>
        <dbReference type="SAM" id="Coils"/>
    </source>
</evidence>
<gene>
    <name evidence="4" type="ORF">WKV44_02020</name>
</gene>
<organism evidence="4 5">
    <name type="scientific">Rarispira pelagica</name>
    <dbReference type="NCBI Taxonomy" id="3141764"/>
    <lineage>
        <taxon>Bacteria</taxon>
        <taxon>Pseudomonadati</taxon>
        <taxon>Spirochaetota</taxon>
        <taxon>Spirochaetia</taxon>
        <taxon>Winmispirales</taxon>
        <taxon>Winmispiraceae</taxon>
        <taxon>Rarispira</taxon>
    </lineage>
</organism>
<dbReference type="CDD" id="cd01948">
    <property type="entry name" value="EAL"/>
    <property type="match status" value="1"/>
</dbReference>
<evidence type="ECO:0000313" key="4">
    <source>
        <dbReference type="EMBL" id="MEM5947312.1"/>
    </source>
</evidence>
<dbReference type="SUPFAM" id="SSF141868">
    <property type="entry name" value="EAL domain-like"/>
    <property type="match status" value="1"/>
</dbReference>
<dbReference type="PROSITE" id="PS50887">
    <property type="entry name" value="GGDEF"/>
    <property type="match status" value="1"/>
</dbReference>
<dbReference type="InterPro" id="IPR029787">
    <property type="entry name" value="Nucleotide_cyclase"/>
</dbReference>
<feature type="domain" description="EAL" evidence="2">
    <location>
        <begin position="259"/>
        <end position="522"/>
    </location>
</feature>
<dbReference type="EMBL" id="JBCHKQ010000001">
    <property type="protein sequence ID" value="MEM5947312.1"/>
    <property type="molecule type" value="Genomic_DNA"/>
</dbReference>